<dbReference type="PRINTS" id="PR00662">
    <property type="entry name" value="G6PISOMERASE"/>
</dbReference>
<dbReference type="PROSITE" id="PS00765">
    <property type="entry name" value="P_GLUCOSE_ISOMERASE_1"/>
    <property type="match status" value="1"/>
</dbReference>
<keyword evidence="11" id="KW-1185">Reference proteome</keyword>
<dbReference type="Pfam" id="PF00342">
    <property type="entry name" value="PGI"/>
    <property type="match status" value="1"/>
</dbReference>
<feature type="compositionally biased region" description="Acidic residues" evidence="9">
    <location>
        <begin position="284"/>
        <end position="298"/>
    </location>
</feature>
<dbReference type="SUPFAM" id="SSF53697">
    <property type="entry name" value="SIS domain"/>
    <property type="match status" value="1"/>
</dbReference>
<evidence type="ECO:0000256" key="8">
    <source>
        <dbReference type="RuleBase" id="RU000612"/>
    </source>
</evidence>
<accession>R4Z5M6</accession>
<comment type="subcellular location">
    <subcellularLocation>
        <location evidence="7">Cytoplasm</location>
    </subcellularLocation>
</comment>
<keyword evidence="3 7" id="KW-0312">Gluconeogenesis</keyword>
<dbReference type="GO" id="GO:0051156">
    <property type="term" value="P:glucose 6-phosphate metabolic process"/>
    <property type="evidence" value="ECO:0007669"/>
    <property type="project" value="TreeGrafter"/>
</dbReference>
<evidence type="ECO:0000256" key="3">
    <source>
        <dbReference type="ARBA" id="ARBA00022432"/>
    </source>
</evidence>
<dbReference type="AlphaFoldDB" id="R4Z5M6"/>
<dbReference type="GO" id="GO:0006096">
    <property type="term" value="P:glycolytic process"/>
    <property type="evidence" value="ECO:0007669"/>
    <property type="project" value="UniProtKB-UniRule"/>
</dbReference>
<keyword evidence="7" id="KW-0963">Cytoplasm</keyword>
<dbReference type="PROSITE" id="PS51463">
    <property type="entry name" value="P_GLUCOSE_ISOMERASE_3"/>
    <property type="match status" value="1"/>
</dbReference>
<feature type="region of interest" description="Disordered" evidence="9">
    <location>
        <begin position="586"/>
        <end position="606"/>
    </location>
</feature>
<evidence type="ECO:0000256" key="7">
    <source>
        <dbReference type="HAMAP-Rule" id="MF_00473"/>
    </source>
</evidence>
<dbReference type="InterPro" id="IPR018189">
    <property type="entry name" value="Phosphoglucose_isomerase_CS"/>
</dbReference>
<dbReference type="Gene3D" id="1.10.1390.10">
    <property type="match status" value="1"/>
</dbReference>
<dbReference type="UniPathway" id="UPA00109">
    <property type="reaction ID" value="UER00181"/>
</dbReference>
<dbReference type="PANTHER" id="PTHR11469">
    <property type="entry name" value="GLUCOSE-6-PHOSPHATE ISOMERASE"/>
    <property type="match status" value="1"/>
</dbReference>
<dbReference type="Gene3D" id="3.40.50.10490">
    <property type="entry name" value="Glucose-6-phosphate isomerase like protein, domain 1"/>
    <property type="match status" value="2"/>
</dbReference>
<dbReference type="InterPro" id="IPR035482">
    <property type="entry name" value="SIS_PGI_2"/>
</dbReference>
<keyword evidence="5 7" id="KW-0413">Isomerase</keyword>
<organism evidence="10 11">
    <name type="scientific">Candidatus Neomicrothrix parvicella RN1</name>
    <dbReference type="NCBI Taxonomy" id="1229780"/>
    <lineage>
        <taxon>Bacteria</taxon>
        <taxon>Bacillati</taxon>
        <taxon>Actinomycetota</taxon>
        <taxon>Acidimicrobiia</taxon>
        <taxon>Acidimicrobiales</taxon>
        <taxon>Microthrixaceae</taxon>
        <taxon>Candidatus Neomicrothrix</taxon>
    </lineage>
</organism>
<dbReference type="InterPro" id="IPR001672">
    <property type="entry name" value="G6P_Isomerase"/>
</dbReference>
<dbReference type="EC" id="5.3.1.9" evidence="7"/>
<protein>
    <recommendedName>
        <fullName evidence="7">Glucose-6-phosphate isomerase</fullName>
        <shortName evidence="7">GPI</shortName>
        <ecNumber evidence="7">5.3.1.9</ecNumber>
    </recommendedName>
    <alternativeName>
        <fullName evidence="7">Phosphoglucose isomerase</fullName>
        <shortName evidence="7">PGI</shortName>
    </alternativeName>
    <alternativeName>
        <fullName evidence="7">Phosphohexose isomerase</fullName>
        <shortName evidence="7">PHI</shortName>
    </alternativeName>
</protein>
<evidence type="ECO:0000256" key="2">
    <source>
        <dbReference type="ARBA" id="ARBA00006604"/>
    </source>
</evidence>
<dbReference type="GO" id="GO:0097367">
    <property type="term" value="F:carbohydrate derivative binding"/>
    <property type="evidence" value="ECO:0007669"/>
    <property type="project" value="InterPro"/>
</dbReference>
<comment type="pathway">
    <text evidence="1 7 8">Carbohydrate degradation; glycolysis; D-glyceraldehyde 3-phosphate and glycerone phosphate from D-glucose: step 2/4.</text>
</comment>
<evidence type="ECO:0000256" key="4">
    <source>
        <dbReference type="ARBA" id="ARBA00023152"/>
    </source>
</evidence>
<dbReference type="GO" id="GO:0006094">
    <property type="term" value="P:gluconeogenesis"/>
    <property type="evidence" value="ECO:0007669"/>
    <property type="project" value="UniProtKB-UniRule"/>
</dbReference>
<dbReference type="PROSITE" id="PS00174">
    <property type="entry name" value="P_GLUCOSE_ISOMERASE_2"/>
    <property type="match status" value="1"/>
</dbReference>
<dbReference type="InterPro" id="IPR035476">
    <property type="entry name" value="SIS_PGI_1"/>
</dbReference>
<dbReference type="HAMAP" id="MF_00473">
    <property type="entry name" value="G6P_isomerase"/>
    <property type="match status" value="1"/>
</dbReference>
<comment type="function">
    <text evidence="7">Catalyzes the reversible isomerization of glucose-6-phosphate to fructose-6-phosphate.</text>
</comment>
<evidence type="ECO:0000313" key="10">
    <source>
        <dbReference type="EMBL" id="CCM63862.1"/>
    </source>
</evidence>
<comment type="pathway">
    <text evidence="7">Carbohydrate biosynthesis; gluconeogenesis.</text>
</comment>
<dbReference type="UniPathway" id="UPA00138"/>
<dbReference type="CDD" id="cd05016">
    <property type="entry name" value="SIS_PGI_2"/>
    <property type="match status" value="1"/>
</dbReference>
<dbReference type="GO" id="GO:0005829">
    <property type="term" value="C:cytosol"/>
    <property type="evidence" value="ECO:0007669"/>
    <property type="project" value="TreeGrafter"/>
</dbReference>
<dbReference type="InterPro" id="IPR023096">
    <property type="entry name" value="G6P_Isomerase_C"/>
</dbReference>
<dbReference type="eggNOG" id="COG0166">
    <property type="taxonomic scope" value="Bacteria"/>
</dbReference>
<dbReference type="GO" id="GO:0004347">
    <property type="term" value="F:glucose-6-phosphate isomerase activity"/>
    <property type="evidence" value="ECO:0007669"/>
    <property type="project" value="UniProtKB-UniRule"/>
</dbReference>
<evidence type="ECO:0000256" key="1">
    <source>
        <dbReference type="ARBA" id="ARBA00004926"/>
    </source>
</evidence>
<dbReference type="InterPro" id="IPR046348">
    <property type="entry name" value="SIS_dom_sf"/>
</dbReference>
<gene>
    <name evidence="7 10" type="primary">pgi</name>
    <name evidence="10" type="ORF">BN381_300009</name>
</gene>
<name>R4Z5M6_9ACTN</name>
<reference evidence="10 11" key="1">
    <citation type="journal article" date="2013" name="ISME J.">
        <title>Metabolic model for the filamentous 'Candidatus Microthrix parvicella' based on genomic and metagenomic analyses.</title>
        <authorList>
            <person name="Jon McIlroy S."/>
            <person name="Kristiansen R."/>
            <person name="Albertsen M."/>
            <person name="Michael Karst S."/>
            <person name="Rossetti S."/>
            <person name="Lund Nielsen J."/>
            <person name="Tandoi V."/>
            <person name="James Seviour R."/>
            <person name="Nielsen P.H."/>
        </authorList>
    </citation>
    <scope>NUCLEOTIDE SEQUENCE [LARGE SCALE GENOMIC DNA]</scope>
    <source>
        <strain evidence="10 11">RN1</strain>
    </source>
</reference>
<comment type="catalytic activity">
    <reaction evidence="6 7 8">
        <text>alpha-D-glucose 6-phosphate = beta-D-fructose 6-phosphate</text>
        <dbReference type="Rhea" id="RHEA:11816"/>
        <dbReference type="ChEBI" id="CHEBI:57634"/>
        <dbReference type="ChEBI" id="CHEBI:58225"/>
        <dbReference type="EC" id="5.3.1.9"/>
    </reaction>
</comment>
<feature type="active site" description="Proton donor" evidence="7">
    <location>
        <position position="423"/>
    </location>
</feature>
<comment type="caution">
    <text evidence="10">The sequence shown here is derived from an EMBL/GenBank/DDBJ whole genome shotgun (WGS) entry which is preliminary data.</text>
</comment>
<evidence type="ECO:0000313" key="11">
    <source>
        <dbReference type="Proteomes" id="UP000018291"/>
    </source>
</evidence>
<feature type="active site" evidence="7">
    <location>
        <position position="454"/>
    </location>
</feature>
<dbReference type="PANTHER" id="PTHR11469:SF1">
    <property type="entry name" value="GLUCOSE-6-PHOSPHATE ISOMERASE"/>
    <property type="match status" value="1"/>
</dbReference>
<comment type="similarity">
    <text evidence="2 7 8">Belongs to the GPI family.</text>
</comment>
<proteinExistence type="inferred from homology"/>
<dbReference type="NCBIfam" id="NF001211">
    <property type="entry name" value="PRK00179.1"/>
    <property type="match status" value="1"/>
</dbReference>
<feature type="active site" evidence="7">
    <location>
        <position position="574"/>
    </location>
</feature>
<dbReference type="EMBL" id="CANL01000024">
    <property type="protein sequence ID" value="CCM63862.1"/>
    <property type="molecule type" value="Genomic_DNA"/>
</dbReference>
<sequence length="606" mass="65619">MVGSTGSVVLAASVIGVASRRFFGSNEPDDYFSWDDLPEPDLQVDVTTTREWDALTEAFEDVRGLHLRALMALDGRREAMTCEVGDLYLDFTRHRATPVLLDALVAVAERAGVAERRDAMFSGEHINSTEDRAVGHVALRCPESARFSIDDDDVVPEVHRVLAAMADLTERVHSGDWVGATGEPIRTIINVGIGGSDLGPEMAYRALRRYRRDGLECRFVSNVDPAGIAAAIDGADPATTLVVVVSKTFTTDETLTNAHTLKEWIRAGVAPPAGGDDGTNGDDPIGEDEAVDDDNDGPDDEAWVAQHFVAVSTNAEAVAAFGIDVDNMFRFWDWVGGRYSVWSAVGLSLMLAVGEDHFRQMLAGGHEVDEHFRTQPLRQNAPVLTGLLRVLYRDLYGFPTHAVLPYAADLGRFPAYLQQLDMESNGKRVRLDGSPATLRTGAIVWGQPGTNGQHAFYQLLHQGTSIVPVDLIAFSESADDSGDHQRKLLANALAQGRALAEGRSADEAIEAGVPEAQVAHRTFPGNRPSTTILAGELTPGVLGQLIALYEHSVFTQGAIWGINSFDQWGVELGKELAADVLEELESDEAQDAPEGAARWVLDHPHD</sequence>
<dbReference type="Proteomes" id="UP000018291">
    <property type="component" value="Unassembled WGS sequence"/>
</dbReference>
<evidence type="ECO:0000256" key="9">
    <source>
        <dbReference type="SAM" id="MobiDB-lite"/>
    </source>
</evidence>
<feature type="region of interest" description="Disordered" evidence="9">
    <location>
        <begin position="268"/>
        <end position="298"/>
    </location>
</feature>
<dbReference type="GO" id="GO:0048029">
    <property type="term" value="F:monosaccharide binding"/>
    <property type="evidence" value="ECO:0007669"/>
    <property type="project" value="TreeGrafter"/>
</dbReference>
<dbReference type="CDD" id="cd05015">
    <property type="entry name" value="SIS_PGI_1"/>
    <property type="match status" value="1"/>
</dbReference>
<dbReference type="HOGENOM" id="CLU_017947_3_1_11"/>
<evidence type="ECO:0000256" key="5">
    <source>
        <dbReference type="ARBA" id="ARBA00023235"/>
    </source>
</evidence>
<evidence type="ECO:0000256" key="6">
    <source>
        <dbReference type="ARBA" id="ARBA00029321"/>
    </source>
</evidence>
<keyword evidence="4 7" id="KW-0324">Glycolysis</keyword>
<dbReference type="STRING" id="1229780.BN381_300009"/>